<gene>
    <name evidence="1" type="ORF">PENANT_c035G00261</name>
</gene>
<proteinExistence type="predicted"/>
<evidence type="ECO:0000313" key="1">
    <source>
        <dbReference type="EMBL" id="OQD80462.1"/>
    </source>
</evidence>
<sequence>MTSHTAPKAVAASDTPRTLLNPFHMLDFSAIIIAKFEVMLAFIDPAPAVPVAMRSD</sequence>
<evidence type="ECO:0000313" key="2">
    <source>
        <dbReference type="Proteomes" id="UP000191672"/>
    </source>
</evidence>
<dbReference type="EMBL" id="MDYN01000035">
    <property type="protein sequence ID" value="OQD80462.1"/>
    <property type="molecule type" value="Genomic_DNA"/>
</dbReference>
<accession>A0A1V6PUT3</accession>
<dbReference type="AlphaFoldDB" id="A0A1V6PUT3"/>
<name>A0A1V6PUT3_9EURO</name>
<dbReference type="Proteomes" id="UP000191672">
    <property type="component" value="Unassembled WGS sequence"/>
</dbReference>
<keyword evidence="2" id="KW-1185">Reference proteome</keyword>
<protein>
    <submittedName>
        <fullName evidence="1">Uncharacterized protein</fullName>
    </submittedName>
</protein>
<comment type="caution">
    <text evidence="1">The sequence shown here is derived from an EMBL/GenBank/DDBJ whole genome shotgun (WGS) entry which is preliminary data.</text>
</comment>
<organism evidence="1 2">
    <name type="scientific">Penicillium antarcticum</name>
    <dbReference type="NCBI Taxonomy" id="416450"/>
    <lineage>
        <taxon>Eukaryota</taxon>
        <taxon>Fungi</taxon>
        <taxon>Dikarya</taxon>
        <taxon>Ascomycota</taxon>
        <taxon>Pezizomycotina</taxon>
        <taxon>Eurotiomycetes</taxon>
        <taxon>Eurotiomycetidae</taxon>
        <taxon>Eurotiales</taxon>
        <taxon>Aspergillaceae</taxon>
        <taxon>Penicillium</taxon>
    </lineage>
</organism>
<reference evidence="2" key="1">
    <citation type="journal article" date="2017" name="Nat. Microbiol.">
        <title>Global analysis of biosynthetic gene clusters reveals vast potential of secondary metabolite production in Penicillium species.</title>
        <authorList>
            <person name="Nielsen J.C."/>
            <person name="Grijseels S."/>
            <person name="Prigent S."/>
            <person name="Ji B."/>
            <person name="Dainat J."/>
            <person name="Nielsen K.F."/>
            <person name="Frisvad J.C."/>
            <person name="Workman M."/>
            <person name="Nielsen J."/>
        </authorList>
    </citation>
    <scope>NUCLEOTIDE SEQUENCE [LARGE SCALE GENOMIC DNA]</scope>
    <source>
        <strain evidence="2">IBT 31811</strain>
    </source>
</reference>